<proteinExistence type="predicted"/>
<keyword evidence="2" id="KW-1185">Reference proteome</keyword>
<feature type="non-terminal residue" evidence="1">
    <location>
        <position position="1"/>
    </location>
</feature>
<dbReference type="EMBL" id="CAJVPU010032076">
    <property type="protein sequence ID" value="CAG8718652.1"/>
    <property type="molecule type" value="Genomic_DNA"/>
</dbReference>
<reference evidence="1" key="1">
    <citation type="submission" date="2021-06" db="EMBL/GenBank/DDBJ databases">
        <authorList>
            <person name="Kallberg Y."/>
            <person name="Tangrot J."/>
            <person name="Rosling A."/>
        </authorList>
    </citation>
    <scope>NUCLEOTIDE SEQUENCE</scope>
    <source>
        <strain evidence="1">IL203A</strain>
    </source>
</reference>
<evidence type="ECO:0000313" key="1">
    <source>
        <dbReference type="EMBL" id="CAG8718652.1"/>
    </source>
</evidence>
<sequence>NKSKDIEKNAKKLEITSTCLEASQKHELAQALHSNLSTDWSEDTEKEFSVSEDLTDTASSSLEKTDNLSDQVIEHSRKTLDKSNDLYTPKISKT</sequence>
<comment type="caution">
    <text evidence="1">The sequence shown here is derived from an EMBL/GenBank/DDBJ whole genome shotgun (WGS) entry which is preliminary data.</text>
</comment>
<dbReference type="Proteomes" id="UP000789702">
    <property type="component" value="Unassembled WGS sequence"/>
</dbReference>
<accession>A0ACA9PS78</accession>
<protein>
    <submittedName>
        <fullName evidence="1">121_t:CDS:1</fullName>
    </submittedName>
</protein>
<gene>
    <name evidence="1" type="ORF">DHETER_LOCUS12698</name>
</gene>
<organism evidence="1 2">
    <name type="scientific">Dentiscutata heterogama</name>
    <dbReference type="NCBI Taxonomy" id="1316150"/>
    <lineage>
        <taxon>Eukaryota</taxon>
        <taxon>Fungi</taxon>
        <taxon>Fungi incertae sedis</taxon>
        <taxon>Mucoromycota</taxon>
        <taxon>Glomeromycotina</taxon>
        <taxon>Glomeromycetes</taxon>
        <taxon>Diversisporales</taxon>
        <taxon>Gigasporaceae</taxon>
        <taxon>Dentiscutata</taxon>
    </lineage>
</organism>
<feature type="non-terminal residue" evidence="1">
    <location>
        <position position="94"/>
    </location>
</feature>
<name>A0ACA9PS78_9GLOM</name>
<evidence type="ECO:0000313" key="2">
    <source>
        <dbReference type="Proteomes" id="UP000789702"/>
    </source>
</evidence>